<dbReference type="OrthoDB" id="416585at2759"/>
<sequence>MCIHVASGAYLSVLSMLLTLAFCILQCFWQPLEPADTGINRVIDRVSLGVTIAFTTEIFIKSLAFGFLLDPGESFSSATAACMAQLRRTCLGCLPAAAAATAADAPQSLGRLASRRAQERSRAAALARLLAEADARLPPSPVTPGQLPPERAQPQEPGAVVLPDAAPVQQQCIRANEAPPGTAHASASQDGETLGSIPAAAATAAPLADASQPVPGEGAAPEAAAAAGVRISASAARRLEQQRQAQLPFLRSGWNRLDFVVVVASWISFLPGVGEGATAVRSLRLLLGLRSLTLFPGMKACTTAVLQALPMLANICLATLFLLWLFAIIGLQFYQEPLHHNCFVLDASGNPLPFAPEEAAPSNASYTPAENRGIMCSTLDVWAGPHCPDGQACLPLGESPQFGQLNYNNLASGLVYCFLITTTLWWGMTTSYLMEATVGFSYFFSLVQVLLGWFMLSLVLAVLADQYLEAMRHEKQQRREEHEEAERNGMPPPVCWLRRTWDAFAYRMVECWQAPLPGLLGRSREWRWRKRLQAVVGHWSFEAAVIASVLANTIVLAMPFYGMSATYASRLNTANSVLTFFFVAEAALKVSTWGRSYFMDPFNCYDFVVTVLALATFFIPTTSGGLSGLRAVRILRLLRLLTVLPALQRFLRVLGKVLLKCFAFFGIVTLTVVLFAVLGMMTLGGKWDPAADPEAPRLTYNSFGQALVAVFDALTGSVEDAMFYAMYRTSGWAVLYYMALIILGNFLVLNLLVAVLYELFLEELEGAEVKHAGSKDWLIMHKLREFGRAAMGHLCCRKQRNSLEPSVEGPVPSAAELQAATAALPAEESPQSPSLKEQSSGFESASSTTQLLPATALPPPSMTSSSSGILKDADAGLASRLSSFQMHTGSRLSSFQSDPARHGAATSDEETGPPSAPAQPTGRRRVSDWLCGLVSCAPEWKGAVGKPLSEFQSNAFGVLSPHNRLRQVLFACVDDHRFEAAVLVVILFNCGVMAVESPGNSDHLAYLLAAMDWACLAVYIAELAVKLLALGAWAEKDKGYFRSTWNVLDFVVVVTSLLAATLSSFGWVAGLRLLRVLRPLRLIARSNQMKAVVACLVAACIRMAHVLAVAVLVELVFAILGMQLFQGEMHSCTSATCCTDATDPGSCTTVIYESQCTGFTPGGGSLCLWTSSDFNFDNLWNSITTLTVLMTGAAWSDTFFSASDTVGQGLQPQENSSVAIAAVFLVVYQCVGQLFIMNLFISVVLDCYNEQVEARGQGVMLTEGQREWVKAQLHLLRDLPEPKAAAPSHPMRRRLYAFITHPAFDWTILLLILASGLVMSLQHYGQGSSWDLALRWANDVFTVAFCLESLLKLATLLPRRYFSDGWNCFDFAVTWGSVPSIFLAAGPAVGVLRALRALRILRTIRFALGLKRIATTLYITLPTLANATLVFSLFLFMFSVLGNQLFYGILPDQQMLREGQGMTVFFNFQNVGNALMMLTDASTGDNWEKYLADTQVQPPSCDAATGSCGTQLASIFWVPFMVVCSFLLLSIVLAVVVDAYTMDHAPPEVTPRSIEQFKRRWSELDLSGVGFIYVAELHGLLEHVDYPLGHACHPQGPRSPDETAQMAKALLQVDADGAIYYHEVLQSLTARAAGISISSLSSGVQKELREETRMRKERQRQLQEQMRRRQLLRQQRITRNTQRGRSGAGGDTLRQFMETVTGGSSAAVLPSTRLGRRSGVMHTAASAPVALALRPSHETAVAIEMASSVPIPEVAEAVAPRIPGSVDHV</sequence>
<comment type="subcellular location">
    <subcellularLocation>
        <location evidence="1">Membrane</location>
        <topology evidence="1">Multi-pass membrane protein</topology>
    </subcellularLocation>
</comment>
<feature type="transmembrane region" description="Helical" evidence="13">
    <location>
        <begin position="1050"/>
        <end position="1070"/>
    </location>
</feature>
<evidence type="ECO:0000256" key="1">
    <source>
        <dbReference type="ARBA" id="ARBA00004141"/>
    </source>
</evidence>
<evidence type="ECO:0000256" key="9">
    <source>
        <dbReference type="ARBA" id="ARBA00023180"/>
    </source>
</evidence>
<feature type="domain" description="Ion transport" evidence="14">
    <location>
        <begin position="978"/>
        <end position="1254"/>
    </location>
</feature>
<dbReference type="GO" id="GO:0005248">
    <property type="term" value="F:voltage-gated sodium channel activity"/>
    <property type="evidence" value="ECO:0007669"/>
    <property type="project" value="TreeGrafter"/>
</dbReference>
<feature type="transmembrane region" description="Helical" evidence="13">
    <location>
        <begin position="662"/>
        <end position="683"/>
    </location>
</feature>
<keyword evidence="3 13" id="KW-0812">Transmembrane</keyword>
<feature type="transmembrane region" description="Helical" evidence="13">
    <location>
        <begin position="539"/>
        <end position="561"/>
    </location>
</feature>
<feature type="transmembrane region" description="Helical" evidence="13">
    <location>
        <begin position="1371"/>
        <end position="1395"/>
    </location>
</feature>
<keyword evidence="6 13" id="KW-1133">Transmembrane helix</keyword>
<organism evidence="15 16">
    <name type="scientific">Chlorella vulgaris</name>
    <name type="common">Green alga</name>
    <dbReference type="NCBI Taxonomy" id="3077"/>
    <lineage>
        <taxon>Eukaryota</taxon>
        <taxon>Viridiplantae</taxon>
        <taxon>Chlorophyta</taxon>
        <taxon>core chlorophytes</taxon>
        <taxon>Trebouxiophyceae</taxon>
        <taxon>Chlorellales</taxon>
        <taxon>Chlorellaceae</taxon>
        <taxon>Chlorella clade</taxon>
        <taxon>Chlorella</taxon>
    </lineage>
</organism>
<evidence type="ECO:0000256" key="5">
    <source>
        <dbReference type="ARBA" id="ARBA00022882"/>
    </source>
</evidence>
<evidence type="ECO:0000256" key="8">
    <source>
        <dbReference type="ARBA" id="ARBA00023136"/>
    </source>
</evidence>
<name>A0A9D4YVF7_CHLVU</name>
<evidence type="ECO:0000256" key="11">
    <source>
        <dbReference type="SAM" id="Coils"/>
    </source>
</evidence>
<feature type="region of interest" description="Disordered" evidence="12">
    <location>
        <begin position="888"/>
        <end position="924"/>
    </location>
</feature>
<feature type="domain" description="Ion transport" evidence="14">
    <location>
        <begin position="540"/>
        <end position="760"/>
    </location>
</feature>
<keyword evidence="16" id="KW-1185">Reference proteome</keyword>
<keyword evidence="5" id="KW-0851">Voltage-gated channel</keyword>
<comment type="caution">
    <text evidence="15">The sequence shown here is derived from an EMBL/GenBank/DDBJ whole genome shotgun (WGS) entry which is preliminary data.</text>
</comment>
<dbReference type="Proteomes" id="UP001055712">
    <property type="component" value="Unassembled WGS sequence"/>
</dbReference>
<evidence type="ECO:0000259" key="14">
    <source>
        <dbReference type="Pfam" id="PF00520"/>
    </source>
</evidence>
<dbReference type="InterPro" id="IPR005821">
    <property type="entry name" value="Ion_trans_dom"/>
</dbReference>
<evidence type="ECO:0000256" key="3">
    <source>
        <dbReference type="ARBA" id="ARBA00022692"/>
    </source>
</evidence>
<keyword evidence="4" id="KW-0677">Repeat</keyword>
<evidence type="ECO:0000313" key="15">
    <source>
        <dbReference type="EMBL" id="KAI3428547.1"/>
    </source>
</evidence>
<dbReference type="InterPro" id="IPR043203">
    <property type="entry name" value="VGCC_Ca_Na"/>
</dbReference>
<evidence type="ECO:0000313" key="16">
    <source>
        <dbReference type="Proteomes" id="UP001055712"/>
    </source>
</evidence>
<dbReference type="PANTHER" id="PTHR10037:SF62">
    <property type="entry name" value="SODIUM CHANNEL PROTEIN 60E"/>
    <property type="match status" value="1"/>
</dbReference>
<feature type="compositionally biased region" description="Polar residues" evidence="12">
    <location>
        <begin position="831"/>
        <end position="843"/>
    </location>
</feature>
<keyword evidence="11" id="KW-0175">Coiled coil</keyword>
<dbReference type="Gene3D" id="1.10.287.70">
    <property type="match status" value="4"/>
</dbReference>
<reference evidence="15" key="2">
    <citation type="submission" date="2020-11" db="EMBL/GenBank/DDBJ databases">
        <authorList>
            <person name="Cecchin M."/>
            <person name="Marcolungo L."/>
            <person name="Rossato M."/>
            <person name="Girolomoni L."/>
            <person name="Cosentino E."/>
            <person name="Cuine S."/>
            <person name="Li-Beisson Y."/>
            <person name="Delledonne M."/>
            <person name="Ballottari M."/>
        </authorList>
    </citation>
    <scope>NUCLEOTIDE SEQUENCE</scope>
    <source>
        <strain evidence="15">211/11P</strain>
        <tissue evidence="15">Whole cell</tissue>
    </source>
</reference>
<feature type="compositionally biased region" description="Low complexity" evidence="12">
    <location>
        <begin position="844"/>
        <end position="855"/>
    </location>
</feature>
<feature type="transmembrane region" description="Helical" evidence="13">
    <location>
        <begin position="1416"/>
        <end position="1441"/>
    </location>
</feature>
<feature type="transmembrane region" description="Helical" evidence="13">
    <location>
        <begin position="6"/>
        <end position="25"/>
    </location>
</feature>
<feature type="region of interest" description="Disordered" evidence="12">
    <location>
        <begin position="135"/>
        <end position="157"/>
    </location>
</feature>
<feature type="transmembrane region" description="Helical" evidence="13">
    <location>
        <begin position="311"/>
        <end position="331"/>
    </location>
</feature>
<gene>
    <name evidence="15" type="ORF">D9Q98_007369</name>
</gene>
<feature type="transmembrane region" description="Helical" evidence="13">
    <location>
        <begin position="602"/>
        <end position="619"/>
    </location>
</feature>
<feature type="compositionally biased region" description="Polar residues" evidence="12">
    <location>
        <begin position="888"/>
        <end position="897"/>
    </location>
</feature>
<feature type="transmembrane region" description="Helical" evidence="13">
    <location>
        <begin position="1303"/>
        <end position="1321"/>
    </location>
</feature>
<feature type="domain" description="Ion transport" evidence="14">
    <location>
        <begin position="1301"/>
        <end position="1541"/>
    </location>
</feature>
<feature type="domain" description="Ion transport" evidence="14">
    <location>
        <begin position="248"/>
        <end position="472"/>
    </location>
</feature>
<dbReference type="FunFam" id="1.20.120.350:FF:000009">
    <property type="entry name" value="Voltage-dependent T-type calcium channel subunit alpha"/>
    <property type="match status" value="1"/>
</dbReference>
<dbReference type="SUPFAM" id="SSF81324">
    <property type="entry name" value="Voltage-gated potassium channels"/>
    <property type="match status" value="4"/>
</dbReference>
<dbReference type="Gene3D" id="1.10.238.10">
    <property type="entry name" value="EF-hand"/>
    <property type="match status" value="1"/>
</dbReference>
<evidence type="ECO:0000256" key="6">
    <source>
        <dbReference type="ARBA" id="ARBA00022989"/>
    </source>
</evidence>
<protein>
    <recommendedName>
        <fullName evidence="14">Ion transport domain-containing protein</fullName>
    </recommendedName>
</protein>
<feature type="transmembrane region" description="Helical" evidence="13">
    <location>
        <begin position="440"/>
        <end position="463"/>
    </location>
</feature>
<evidence type="ECO:0000256" key="13">
    <source>
        <dbReference type="SAM" id="Phobius"/>
    </source>
</evidence>
<dbReference type="Pfam" id="PF00520">
    <property type="entry name" value="Ion_trans"/>
    <property type="match status" value="4"/>
</dbReference>
<evidence type="ECO:0000256" key="12">
    <source>
        <dbReference type="SAM" id="MobiDB-lite"/>
    </source>
</evidence>
<evidence type="ECO:0000256" key="4">
    <source>
        <dbReference type="ARBA" id="ARBA00022737"/>
    </source>
</evidence>
<feature type="transmembrane region" description="Helical" evidence="13">
    <location>
        <begin position="1091"/>
        <end position="1120"/>
    </location>
</feature>
<feature type="coiled-coil region" evidence="11">
    <location>
        <begin position="1648"/>
        <end position="1675"/>
    </location>
</feature>
<keyword evidence="7" id="KW-0406">Ion transport</keyword>
<feature type="transmembrane region" description="Helical" evidence="13">
    <location>
        <begin position="734"/>
        <end position="757"/>
    </location>
</feature>
<accession>A0A9D4YVF7</accession>
<feature type="transmembrane region" description="Helical" evidence="13">
    <location>
        <begin position="1217"/>
        <end position="1241"/>
    </location>
</feature>
<dbReference type="InterPro" id="IPR027359">
    <property type="entry name" value="Volt_channel_dom_sf"/>
</dbReference>
<evidence type="ECO:0000256" key="2">
    <source>
        <dbReference type="ARBA" id="ARBA00022448"/>
    </source>
</evidence>
<feature type="region of interest" description="Disordered" evidence="12">
    <location>
        <begin position="822"/>
        <end position="869"/>
    </location>
</feature>
<dbReference type="Gene3D" id="1.20.120.350">
    <property type="entry name" value="Voltage-gated potassium channels. Chain C"/>
    <property type="match status" value="4"/>
</dbReference>
<reference evidence="15" key="1">
    <citation type="journal article" date="2019" name="Plant J.">
        <title>Chlorella vulgaris genome assembly and annotation reveals the molecular basis for metabolic acclimation to high light conditions.</title>
        <authorList>
            <person name="Cecchin M."/>
            <person name="Marcolungo L."/>
            <person name="Rossato M."/>
            <person name="Girolomoni L."/>
            <person name="Cosentino E."/>
            <person name="Cuine S."/>
            <person name="Li-Beisson Y."/>
            <person name="Delledonne M."/>
            <person name="Ballottari M."/>
        </authorList>
    </citation>
    <scope>NUCLEOTIDE SEQUENCE</scope>
    <source>
        <strain evidence="15">211/11P</strain>
    </source>
</reference>
<dbReference type="GO" id="GO:0001518">
    <property type="term" value="C:voltage-gated sodium channel complex"/>
    <property type="evidence" value="ECO:0007669"/>
    <property type="project" value="TreeGrafter"/>
</dbReference>
<keyword evidence="9" id="KW-0325">Glycoprotein</keyword>
<feature type="transmembrane region" description="Helical" evidence="13">
    <location>
        <begin position="1007"/>
        <end position="1030"/>
    </location>
</feature>
<dbReference type="PANTHER" id="PTHR10037">
    <property type="entry name" value="VOLTAGE-GATED CATION CHANNEL CALCIUM AND SODIUM"/>
    <property type="match status" value="1"/>
</dbReference>
<keyword evidence="8 13" id="KW-0472">Membrane</keyword>
<evidence type="ECO:0000256" key="7">
    <source>
        <dbReference type="ARBA" id="ARBA00023065"/>
    </source>
</evidence>
<dbReference type="EMBL" id="SIDB01000009">
    <property type="protein sequence ID" value="KAI3428547.1"/>
    <property type="molecule type" value="Genomic_DNA"/>
</dbReference>
<feature type="transmembrane region" description="Helical" evidence="13">
    <location>
        <begin position="410"/>
        <end position="428"/>
    </location>
</feature>
<keyword evidence="10" id="KW-0407">Ion channel</keyword>
<feature type="transmembrane region" description="Helical" evidence="13">
    <location>
        <begin position="1515"/>
        <end position="1537"/>
    </location>
</feature>
<keyword evidence="2" id="KW-0813">Transport</keyword>
<proteinExistence type="predicted"/>
<evidence type="ECO:0000256" key="10">
    <source>
        <dbReference type="ARBA" id="ARBA00023303"/>
    </source>
</evidence>